<evidence type="ECO:0000313" key="1">
    <source>
        <dbReference type="EMBL" id="WUQ10403.1"/>
    </source>
</evidence>
<dbReference type="EMBL" id="CP108090">
    <property type="protein sequence ID" value="WUQ10403.1"/>
    <property type="molecule type" value="Genomic_DNA"/>
</dbReference>
<accession>A0ABZ1T5S1</accession>
<gene>
    <name evidence="1" type="ORF">OG517_02570</name>
</gene>
<protein>
    <recommendedName>
        <fullName evidence="3">CdiI immunity protein domain-containing protein</fullName>
    </recommendedName>
</protein>
<proteinExistence type="predicted"/>
<dbReference type="RefSeq" id="WP_328959959.1">
    <property type="nucleotide sequence ID" value="NZ_CP108090.1"/>
</dbReference>
<dbReference type="Proteomes" id="UP001432039">
    <property type="component" value="Chromosome"/>
</dbReference>
<reference evidence="1" key="1">
    <citation type="submission" date="2022-10" db="EMBL/GenBank/DDBJ databases">
        <title>The complete genomes of actinobacterial strains from the NBC collection.</title>
        <authorList>
            <person name="Joergensen T.S."/>
            <person name="Alvarez Arevalo M."/>
            <person name="Sterndorff E.B."/>
            <person name="Faurdal D."/>
            <person name="Vuksanovic O."/>
            <person name="Mourched A.-S."/>
            <person name="Charusanti P."/>
            <person name="Shaw S."/>
            <person name="Blin K."/>
            <person name="Weber T."/>
        </authorList>
    </citation>
    <scope>NUCLEOTIDE SEQUENCE</scope>
    <source>
        <strain evidence="1">NBC_00248</strain>
    </source>
</reference>
<name>A0ABZ1T5S1_STRVG</name>
<evidence type="ECO:0008006" key="3">
    <source>
        <dbReference type="Google" id="ProtNLM"/>
    </source>
</evidence>
<evidence type="ECO:0000313" key="2">
    <source>
        <dbReference type="Proteomes" id="UP001432039"/>
    </source>
</evidence>
<organism evidence="1 2">
    <name type="scientific">Streptomyces virginiae</name>
    <name type="common">Streptomyces cinnamonensis</name>
    <dbReference type="NCBI Taxonomy" id="1961"/>
    <lineage>
        <taxon>Bacteria</taxon>
        <taxon>Bacillati</taxon>
        <taxon>Actinomycetota</taxon>
        <taxon>Actinomycetes</taxon>
        <taxon>Kitasatosporales</taxon>
        <taxon>Streptomycetaceae</taxon>
        <taxon>Streptomyces</taxon>
    </lineage>
</organism>
<sequence>MAEVAGWIWQHNLRSLLELLSHYVGYDFDGTDWDTAELELRTDTLLAAFAQG</sequence>
<keyword evidence="2" id="KW-1185">Reference proteome</keyword>